<evidence type="ECO:0000313" key="2">
    <source>
        <dbReference type="EMBL" id="MXU82806.1"/>
    </source>
</evidence>
<reference evidence="2" key="1">
    <citation type="submission" date="2019-12" db="EMBL/GenBank/DDBJ databases">
        <title>An insight into the sialome of adult female Ixodes ricinus ticks feeding for 6 days.</title>
        <authorList>
            <person name="Perner J."/>
            <person name="Ribeiro J.M.C."/>
        </authorList>
    </citation>
    <scope>NUCLEOTIDE SEQUENCE</scope>
    <source>
        <strain evidence="2">Semi-engorged</strain>
        <tissue evidence="2">Salivary glands</tissue>
    </source>
</reference>
<evidence type="ECO:0000256" key="1">
    <source>
        <dbReference type="SAM" id="SignalP"/>
    </source>
</evidence>
<dbReference type="EMBL" id="GIFC01000723">
    <property type="protein sequence ID" value="MXU82806.1"/>
    <property type="molecule type" value="Transcribed_RNA"/>
</dbReference>
<proteinExistence type="predicted"/>
<dbReference type="AlphaFoldDB" id="A0A6B0U3B4"/>
<protein>
    <submittedName>
        <fullName evidence="2">Putative secreted protein</fullName>
    </submittedName>
</protein>
<keyword evidence="1" id="KW-0732">Signal</keyword>
<sequence>MRRRWERGGKGKAPFLVALSSARLLGQCSVRLDSSVFLAARLHSRHASPPCSYSRLQFTIGGATSFQRWPV</sequence>
<organism evidence="2">
    <name type="scientific">Ixodes ricinus</name>
    <name type="common">Common tick</name>
    <name type="synonym">Acarus ricinus</name>
    <dbReference type="NCBI Taxonomy" id="34613"/>
    <lineage>
        <taxon>Eukaryota</taxon>
        <taxon>Metazoa</taxon>
        <taxon>Ecdysozoa</taxon>
        <taxon>Arthropoda</taxon>
        <taxon>Chelicerata</taxon>
        <taxon>Arachnida</taxon>
        <taxon>Acari</taxon>
        <taxon>Parasitiformes</taxon>
        <taxon>Ixodida</taxon>
        <taxon>Ixodoidea</taxon>
        <taxon>Ixodidae</taxon>
        <taxon>Ixodinae</taxon>
        <taxon>Ixodes</taxon>
    </lineage>
</organism>
<name>A0A6B0U3B4_IXORI</name>
<feature type="signal peptide" evidence="1">
    <location>
        <begin position="1"/>
        <end position="16"/>
    </location>
</feature>
<accession>A0A6B0U3B4</accession>
<feature type="chain" id="PRO_5025665101" evidence="1">
    <location>
        <begin position="17"/>
        <end position="71"/>
    </location>
</feature>